<dbReference type="InterPro" id="IPR023753">
    <property type="entry name" value="FAD/NAD-binding_dom"/>
</dbReference>
<sequence>MTDQNRPLRVGIVGSGPAGIYAADALMKSDVASDRGVTIDIFERMPAPFGLIRYGVAPDHPRIKGIITALHKVLDKPQVRLFGNVDYGSDMDLGTLHSFYDAVIFATGANADRALSIPGIELDGSYGAADFVSWYDGHPDVAREWPLNADKVAVLGVGNVALDVARVLAKTADELLETEIPHNVYECLKENKATEVHVFGRRGPAQAKFTPLELKELSHSPNVEVIVDPEDIDYDEASEIARRSSKIVDQVANIIQDYAIRDPQDLPNKIFLHFFENPTEILGADGKVVGLRTERTELDGTGNVRGTGQFRDWDVQAVYRAVGYLSENIAKLPFDEQAGTVPNEAGRVIGDNGEHLGGIYVTGWIKRGPIGLIGHTKGDANETIACLIEDIPNLPAPEHPGEDEIVAFLDKQRVPYTTWDGWYRLDAHERSLGEPHGRERIKVVERDEMLRASGADD</sequence>
<dbReference type="Gene3D" id="3.50.50.60">
    <property type="entry name" value="FAD/NAD(P)-binding domain"/>
    <property type="match status" value="1"/>
</dbReference>
<dbReference type="InterPro" id="IPR021163">
    <property type="entry name" value="Ferredox_Rdtase_adrenod"/>
</dbReference>
<keyword evidence="7" id="KW-0560">Oxidoreductase</keyword>
<name>F6EIQ6_HOYSD</name>
<keyword evidence="6 10" id="KW-0521">NADP</keyword>
<evidence type="ECO:0000256" key="4">
    <source>
        <dbReference type="ARBA" id="ARBA00022630"/>
    </source>
</evidence>
<evidence type="ECO:0000256" key="5">
    <source>
        <dbReference type="ARBA" id="ARBA00022827"/>
    </source>
</evidence>
<dbReference type="GO" id="GO:0004324">
    <property type="term" value="F:ferredoxin-NADP+ reductase activity"/>
    <property type="evidence" value="ECO:0007669"/>
    <property type="project" value="UniProtKB-EC"/>
</dbReference>
<feature type="binding site" evidence="9">
    <location>
        <position position="43"/>
    </location>
    <ligand>
        <name>FAD</name>
        <dbReference type="ChEBI" id="CHEBI:57692"/>
    </ligand>
</feature>
<feature type="binding site" evidence="9">
    <location>
        <position position="364"/>
    </location>
    <ligand>
        <name>FAD</name>
        <dbReference type="ChEBI" id="CHEBI:57692"/>
    </ligand>
</feature>
<dbReference type="eggNOG" id="COG0493">
    <property type="taxonomic scope" value="Bacteria"/>
</dbReference>
<proteinExistence type="inferred from homology"/>
<evidence type="ECO:0000256" key="2">
    <source>
        <dbReference type="ARBA" id="ARBA00008312"/>
    </source>
</evidence>
<protein>
    <recommendedName>
        <fullName evidence="3">ferredoxin--NADP(+) reductase</fullName>
        <ecNumber evidence="3">1.18.1.2</ecNumber>
    </recommendedName>
</protein>
<gene>
    <name evidence="12" type="ordered locus">AS9A_0526</name>
</gene>
<dbReference type="KEGG" id="asd:AS9A_0526"/>
<evidence type="ECO:0000256" key="3">
    <source>
        <dbReference type="ARBA" id="ARBA00013223"/>
    </source>
</evidence>
<comment type="catalytic activity">
    <reaction evidence="8">
        <text>2 reduced [2Fe-2S]-[ferredoxin] + NADP(+) + H(+) = 2 oxidized [2Fe-2S]-[ferredoxin] + NADPH</text>
        <dbReference type="Rhea" id="RHEA:20125"/>
        <dbReference type="Rhea" id="RHEA-COMP:10000"/>
        <dbReference type="Rhea" id="RHEA-COMP:10001"/>
        <dbReference type="ChEBI" id="CHEBI:15378"/>
        <dbReference type="ChEBI" id="CHEBI:33737"/>
        <dbReference type="ChEBI" id="CHEBI:33738"/>
        <dbReference type="ChEBI" id="CHEBI:57783"/>
        <dbReference type="ChEBI" id="CHEBI:58349"/>
        <dbReference type="EC" id="1.18.1.2"/>
    </reaction>
</comment>
<evidence type="ECO:0000313" key="12">
    <source>
        <dbReference type="EMBL" id="AEF38981.1"/>
    </source>
</evidence>
<dbReference type="AlphaFoldDB" id="F6EIQ6"/>
<feature type="binding site" evidence="10">
    <location>
        <position position="371"/>
    </location>
    <ligand>
        <name>NADP(+)</name>
        <dbReference type="ChEBI" id="CHEBI:58349"/>
    </ligand>
</feature>
<feature type="binding site" evidence="10">
    <location>
        <begin position="201"/>
        <end position="202"/>
    </location>
    <ligand>
        <name>NADP(+)</name>
        <dbReference type="ChEBI" id="CHEBI:58349"/>
    </ligand>
</feature>
<feature type="binding site" evidence="10">
    <location>
        <position position="213"/>
    </location>
    <ligand>
        <name>NADP(+)</name>
        <dbReference type="ChEBI" id="CHEBI:58349"/>
    </ligand>
</feature>
<reference evidence="12 13" key="1">
    <citation type="journal article" date="2011" name="J. Bacteriol.">
        <title>Complete genome sequence of Amycolicicoccus subflavus DQS3-9A1T, an actinomycete isolated from crude oil-polluted soil.</title>
        <authorList>
            <person name="Cai M."/>
            <person name="Chen W.M."/>
            <person name="Nie Y."/>
            <person name="Chi C.Q."/>
            <person name="Wang Y.N."/>
            <person name="Tang Y.Q."/>
            <person name="Li G.Y."/>
            <person name="Wu X.L."/>
        </authorList>
    </citation>
    <scope>NUCLEOTIDE SEQUENCE [LARGE SCALE GENOMIC DNA]</scope>
    <source>
        <strain evidence="13">DSM 45089 / DQS3-9A1</strain>
    </source>
</reference>
<feature type="binding site" evidence="9">
    <location>
        <begin position="371"/>
        <end position="373"/>
    </location>
    <ligand>
        <name>FAD</name>
        <dbReference type="ChEBI" id="CHEBI:57692"/>
    </ligand>
</feature>
<dbReference type="Pfam" id="PF07992">
    <property type="entry name" value="Pyr_redox_2"/>
    <property type="match status" value="1"/>
</dbReference>
<keyword evidence="13" id="KW-1185">Reference proteome</keyword>
<evidence type="ECO:0000313" key="13">
    <source>
        <dbReference type="Proteomes" id="UP000009235"/>
    </source>
</evidence>
<dbReference type="PIRSF" id="PIRSF000362">
    <property type="entry name" value="FNR"/>
    <property type="match status" value="1"/>
</dbReference>
<evidence type="ECO:0000256" key="10">
    <source>
        <dbReference type="PIRSR" id="PIRSR000362-2"/>
    </source>
</evidence>
<dbReference type="SUPFAM" id="SSF51971">
    <property type="entry name" value="Nucleotide-binding domain"/>
    <property type="match status" value="2"/>
</dbReference>
<organism evidence="12 13">
    <name type="scientific">Hoyosella subflava (strain DSM 45089 / JCM 17490 / NBRC 109087 / DQS3-9A1)</name>
    <name type="common">Amycolicicoccus subflavus</name>
    <dbReference type="NCBI Taxonomy" id="443218"/>
    <lineage>
        <taxon>Bacteria</taxon>
        <taxon>Bacillati</taxon>
        <taxon>Actinomycetota</taxon>
        <taxon>Actinomycetes</taxon>
        <taxon>Mycobacteriales</taxon>
        <taxon>Hoyosellaceae</taxon>
        <taxon>Hoyosella</taxon>
    </lineage>
</organism>
<accession>F6EIQ6</accession>
<feature type="binding site" evidence="9">
    <location>
        <position position="18"/>
    </location>
    <ligand>
        <name>FAD</name>
        <dbReference type="ChEBI" id="CHEBI:57692"/>
    </ligand>
</feature>
<evidence type="ECO:0000256" key="6">
    <source>
        <dbReference type="ARBA" id="ARBA00022857"/>
    </source>
</evidence>
<dbReference type="Gene3D" id="3.40.50.720">
    <property type="entry name" value="NAD(P)-binding Rossmann-like Domain"/>
    <property type="match status" value="1"/>
</dbReference>
<dbReference type="OrthoDB" id="289202at2"/>
<dbReference type="RefSeq" id="WP_013805330.1">
    <property type="nucleotide sequence ID" value="NC_015564.1"/>
</dbReference>
<comment type="similarity">
    <text evidence="2">Belongs to the ferredoxin--NADP reductase type 1 family.</text>
</comment>
<dbReference type="STRING" id="443218.AS9A_0526"/>
<dbReference type="InterPro" id="IPR055275">
    <property type="entry name" value="Ferredox_Rdtase"/>
</dbReference>
<feature type="binding site" evidence="9">
    <location>
        <position position="51"/>
    </location>
    <ligand>
        <name>FAD</name>
        <dbReference type="ChEBI" id="CHEBI:57692"/>
    </ligand>
</feature>
<dbReference type="Proteomes" id="UP000009235">
    <property type="component" value="Chromosome"/>
</dbReference>
<keyword evidence="4" id="KW-0285">Flavoprotein</keyword>
<comment type="cofactor">
    <cofactor evidence="1 9">
        <name>FAD</name>
        <dbReference type="ChEBI" id="CHEBI:57692"/>
    </cofactor>
</comment>
<dbReference type="PANTHER" id="PTHR48467">
    <property type="entry name" value="GLUTAMATE SYNTHASE 1 [NADH], CHLOROPLASTIC-LIKE"/>
    <property type="match status" value="1"/>
</dbReference>
<feature type="domain" description="FAD/NAD(P)-binding" evidence="11">
    <location>
        <begin position="10"/>
        <end position="174"/>
    </location>
</feature>
<evidence type="ECO:0000256" key="1">
    <source>
        <dbReference type="ARBA" id="ARBA00001974"/>
    </source>
</evidence>
<dbReference type="HOGENOM" id="CLU_024722_4_0_11"/>
<dbReference type="EC" id="1.18.1.2" evidence="3"/>
<keyword evidence="5 9" id="KW-0274">FAD</keyword>
<dbReference type="PANTHER" id="PTHR48467:SF1">
    <property type="entry name" value="GLUTAMATE SYNTHASE 1 [NADH], CHLOROPLASTIC-LIKE"/>
    <property type="match status" value="1"/>
</dbReference>
<dbReference type="PRINTS" id="PR00419">
    <property type="entry name" value="ADXRDTASE"/>
</dbReference>
<evidence type="ECO:0000256" key="9">
    <source>
        <dbReference type="PIRSR" id="PIRSR000362-1"/>
    </source>
</evidence>
<dbReference type="InterPro" id="IPR036188">
    <property type="entry name" value="FAD/NAD-bd_sf"/>
</dbReference>
<dbReference type="EMBL" id="CP002786">
    <property type="protein sequence ID" value="AEF38981.1"/>
    <property type="molecule type" value="Genomic_DNA"/>
</dbReference>
<evidence type="ECO:0000256" key="8">
    <source>
        <dbReference type="ARBA" id="ARBA00047776"/>
    </source>
</evidence>
<evidence type="ECO:0000256" key="7">
    <source>
        <dbReference type="ARBA" id="ARBA00023002"/>
    </source>
</evidence>
<evidence type="ECO:0000259" key="11">
    <source>
        <dbReference type="Pfam" id="PF07992"/>
    </source>
</evidence>